<dbReference type="InterPro" id="IPR021717">
    <property type="entry name" value="Nucleoporin_Nup160"/>
</dbReference>
<dbReference type="eggNOG" id="ENOG502R1CI">
    <property type="taxonomic scope" value="Eukaryota"/>
</dbReference>
<dbReference type="EMBL" id="CM000648">
    <property type="protein sequence ID" value="EED89107.1"/>
    <property type="molecule type" value="Genomic_DNA"/>
</dbReference>
<evidence type="ECO:0000313" key="3">
    <source>
        <dbReference type="EMBL" id="EED89107.1"/>
    </source>
</evidence>
<feature type="region of interest" description="Disordered" evidence="1">
    <location>
        <begin position="168"/>
        <end position="191"/>
    </location>
</feature>
<evidence type="ECO:0000313" key="4">
    <source>
        <dbReference type="Proteomes" id="UP000001449"/>
    </source>
</evidence>
<dbReference type="KEGG" id="tps:THAPSDRAFT_24655"/>
<reference evidence="3 4" key="1">
    <citation type="journal article" date="2004" name="Science">
        <title>The genome of the diatom Thalassiosira pseudonana: ecology, evolution, and metabolism.</title>
        <authorList>
            <person name="Armbrust E.V."/>
            <person name="Berges J.A."/>
            <person name="Bowler C."/>
            <person name="Green B.R."/>
            <person name="Martinez D."/>
            <person name="Putnam N.H."/>
            <person name="Zhou S."/>
            <person name="Allen A.E."/>
            <person name="Apt K.E."/>
            <person name="Bechner M."/>
            <person name="Brzezinski M.A."/>
            <person name="Chaal B.K."/>
            <person name="Chiovitti A."/>
            <person name="Davis A.K."/>
            <person name="Demarest M.S."/>
            <person name="Detter J.C."/>
            <person name="Glavina T."/>
            <person name="Goodstein D."/>
            <person name="Hadi M.Z."/>
            <person name="Hellsten U."/>
            <person name="Hildebrand M."/>
            <person name="Jenkins B.D."/>
            <person name="Jurka J."/>
            <person name="Kapitonov V.V."/>
            <person name="Kroger N."/>
            <person name="Lau W.W."/>
            <person name="Lane T.W."/>
            <person name="Larimer F.W."/>
            <person name="Lippmeier J.C."/>
            <person name="Lucas S."/>
            <person name="Medina M."/>
            <person name="Montsant A."/>
            <person name="Obornik M."/>
            <person name="Parker M.S."/>
            <person name="Palenik B."/>
            <person name="Pazour G.J."/>
            <person name="Richardson P.M."/>
            <person name="Rynearson T.A."/>
            <person name="Saito M.A."/>
            <person name="Schwartz D.C."/>
            <person name="Thamatrakoln K."/>
            <person name="Valentin K."/>
            <person name="Vardi A."/>
            <person name="Wilkerson F.P."/>
            <person name="Rokhsar D.S."/>
        </authorList>
    </citation>
    <scope>NUCLEOTIDE SEQUENCE [LARGE SCALE GENOMIC DNA]</scope>
    <source>
        <strain evidence="3 4">CCMP1335</strain>
    </source>
</reference>
<dbReference type="GeneID" id="7445762"/>
<feature type="region of interest" description="Disordered" evidence="1">
    <location>
        <begin position="85"/>
        <end position="125"/>
    </location>
</feature>
<sequence>MALSTMKEIPFLQLHEPVALSSPPNTNTSSTRSIGLGGNRGSEGHNKRYVAVLSGASSSETASHASSSGADGTALGISLVDASSTQSSVSSSTSTALVPIDDANTNNHQFTTSTNDTSNNDHDDEEETYHLRGLASTTYSSNDNVIICTNGIAGKKGLVRISVRDTGGDVMQGETSSANSANGTSNGGRNTDVEIDLSQLMKKKSSDGSNLFESPVGTSCFVIQHSNTDDGGRVETTILHLRSVDAYGSVLSLTLSYPQLKPSSSSSSFLLPLTPPKAYQHPHPGSCIEINQVCFPTPTSVVFALNPHLYCVDFGVDGGRFVSANGRVKGAVGDGAVTRVWTDIHHVVYDPIASSSREGGGDCISSSSGIKPTPRKRARQSLGNILTRAKYTLAGVAVDENEWNEEYEYNEDGDEIGYGSVAVPSIAALSSMESTDATEGVNVARVASIHSDGSLRIWVAEASRKKPDLHSLWEEEDDESEDMKVQKKEEHLKLRIPSVQRVAIQSSDSSHYLDPSIPHPSTWDSRPDSITLCGHVLDQSYEVALHVQCYADGLRKESCGSVYAIQGSIVDANNNRDDDPTSASGDSMVEMQLPRGSQTVVDLAWKKRDLLVLFRRVEDAVNGVAKEPPSFYGMEKYEDAKVALALYPLGSKQSLEPVLPSNMTLPYLDFNHFGYSFGLTVEEELDRFLNVSEKKTEGTEDDNDDAMEDVEASTYLESVESDVAKSEAEVDRAGLLSVLQPFGRPRPSAVAVSRALSTLNLVDRGRTMERVSPVDIVLAMRKWKKRDAFQSSSSSAAFETSLVVRQEEELVTTSPAGNSNSIYYAFASATKSVAGKAVHPAGIEAEQEFADNVEKSEADAVETARDRHLVRWIRLLSEIRQQESKLNEVLCLSSYGAGSHNLLTRGNMISVLSVDESPAIVPRGQGEQLMAGLDELSLELLTVTMANPEHRLVLCQLESMLYTSASKASALLSGWQNEGLDNSLVKEAGALGESAFSSFGMNDQQLPLLSEMARVGLDFADEWLGASTSQSAYVRVRLALGDSGATATSTAIHDDVSVLNVQSTAALVSARVESIRQLSLARLLLVLGSPMKNQTPIYKGALRASLYYTALSWAVKQSSSSTRSMTVLDEQLFIERKRTECGLESALTLANDFVASVFDYYAKGAYSNASLNLVSPSHEPQLALRLLAPLVEYPSQSSSSDLNVAAAECLLVEASVIARRSGADENGSTSKHLWELASQLLLDSVSMDALDGSRFLDIFEGLRNGRDQWWISTGEPQHEDVLFRALNMIVLIGDDAETQEDIKRLCTMQTTKALFLPSVLSSSNNGASMDHSFIDRMLSTISPNIPVPRLALYQFVKTLLKISSLMFRVETLERHLCLMESKNSVMATCCNVVLASIHDLISEMSSDLPSQMTRDMSELPTLWSIAFQTAMRGHLWDEALRACVSNSTKDRKKHNFRRLVLGMVNAGALGKLVDMSLTVVGEEDSADESISGGLDIFALACNVIEEDAYIQASLADSVDEAESKSEERPNYWGALYVLHASRGNWKQAAQAMGMWGKATRHQTKLSSDTSKSVVMDNASLSAHSCLHAMSLIDKSSDRYLLPGSPGSPSAFFQEDVASGLLTEEDIERQAVRAMALRAFSMDDLSPNSAGGILGATVRDGIDMLARLGYYDHAIAVAAGNSSKSKGQPGGVDLFDDSLKHILCAYLVPAAMHIAKNDGDCMTRSKTVQIRISSAACALGSAKITSQTPSVTSSSVNSKSYASNSDGVLQSDMAMDLLRQYTTVYSHSCRGLSLFVARAMFQSTEGRVELPQWLKELCMFGVTSEAETDSSSGGMFAHAKSKGNGNGIDSADPAGLVRLLMKYHKYEEACRVVISILSKQRTMLSKTSSRLPEKGSIDFVPYDLIDMLWNVIQKIVARPPSNSKDTKDQIESLLATRGRMEKALMEHFELLKISEEGLKSARVLAHG</sequence>
<dbReference type="Proteomes" id="UP000001449">
    <property type="component" value="Chromosome 13"/>
</dbReference>
<dbReference type="InterPro" id="IPR056535">
    <property type="entry name" value="TPR_NUP160_M"/>
</dbReference>
<dbReference type="GO" id="GO:0005643">
    <property type="term" value="C:nuclear pore"/>
    <property type="evidence" value="ECO:0000318"/>
    <property type="project" value="GO_Central"/>
</dbReference>
<dbReference type="Pfam" id="PF23354">
    <property type="entry name" value="TPR_NUP160_120_M"/>
    <property type="match status" value="1"/>
</dbReference>
<feature type="domain" description="NUP160 middle TPR" evidence="2">
    <location>
        <begin position="1397"/>
        <end position="1478"/>
    </location>
</feature>
<dbReference type="PANTHER" id="PTHR21286:SF0">
    <property type="entry name" value="NUCLEAR PORE COMPLEX PROTEIN NUP160"/>
    <property type="match status" value="1"/>
</dbReference>
<dbReference type="PaxDb" id="35128-Thaps24655"/>
<feature type="region of interest" description="Disordered" evidence="1">
    <location>
        <begin position="354"/>
        <end position="377"/>
    </location>
</feature>
<feature type="compositionally biased region" description="Low complexity" evidence="1">
    <location>
        <begin position="21"/>
        <end position="31"/>
    </location>
</feature>
<protein>
    <recommendedName>
        <fullName evidence="2">NUP160 middle TPR domain-containing protein</fullName>
    </recommendedName>
</protein>
<evidence type="ECO:0000259" key="2">
    <source>
        <dbReference type="Pfam" id="PF23354"/>
    </source>
</evidence>
<dbReference type="InParanoid" id="B8CBD2"/>
<dbReference type="HOGENOM" id="CLU_234515_0_0_1"/>
<feature type="compositionally biased region" description="Low complexity" evidence="1">
    <location>
        <begin position="175"/>
        <end position="190"/>
    </location>
</feature>
<keyword evidence="4" id="KW-1185">Reference proteome</keyword>
<dbReference type="GO" id="GO:0017056">
    <property type="term" value="F:structural constituent of nuclear pore"/>
    <property type="evidence" value="ECO:0000318"/>
    <property type="project" value="GO_Central"/>
</dbReference>
<dbReference type="RefSeq" id="XP_002293371.1">
    <property type="nucleotide sequence ID" value="XM_002293335.1"/>
</dbReference>
<proteinExistence type="predicted"/>
<accession>B8CBD2</accession>
<feature type="compositionally biased region" description="Low complexity" evidence="1">
    <location>
        <begin position="85"/>
        <end position="95"/>
    </location>
</feature>
<dbReference type="PANTHER" id="PTHR21286">
    <property type="entry name" value="NUCLEAR PORE COMPLEX PROTEIN NUP160"/>
    <property type="match status" value="1"/>
</dbReference>
<dbReference type="STRING" id="35128.B8CBD2"/>
<gene>
    <name evidence="3" type="ORF">THAPSDRAFT_24655</name>
</gene>
<evidence type="ECO:0000256" key="1">
    <source>
        <dbReference type="SAM" id="MobiDB-lite"/>
    </source>
</evidence>
<organism evidence="3 4">
    <name type="scientific">Thalassiosira pseudonana</name>
    <name type="common">Marine diatom</name>
    <name type="synonym">Cyclotella nana</name>
    <dbReference type="NCBI Taxonomy" id="35128"/>
    <lineage>
        <taxon>Eukaryota</taxon>
        <taxon>Sar</taxon>
        <taxon>Stramenopiles</taxon>
        <taxon>Ochrophyta</taxon>
        <taxon>Bacillariophyta</taxon>
        <taxon>Coscinodiscophyceae</taxon>
        <taxon>Thalassiosirophycidae</taxon>
        <taxon>Thalassiosirales</taxon>
        <taxon>Thalassiosiraceae</taxon>
        <taxon>Thalassiosira</taxon>
    </lineage>
</organism>
<feature type="region of interest" description="Disordered" evidence="1">
    <location>
        <begin position="17"/>
        <end position="45"/>
    </location>
</feature>
<reference evidence="3 4" key="2">
    <citation type="journal article" date="2008" name="Nature">
        <title>The Phaeodactylum genome reveals the evolutionary history of diatom genomes.</title>
        <authorList>
            <person name="Bowler C."/>
            <person name="Allen A.E."/>
            <person name="Badger J.H."/>
            <person name="Grimwood J."/>
            <person name="Jabbari K."/>
            <person name="Kuo A."/>
            <person name="Maheswari U."/>
            <person name="Martens C."/>
            <person name="Maumus F."/>
            <person name="Otillar R.P."/>
            <person name="Rayko E."/>
            <person name="Salamov A."/>
            <person name="Vandepoele K."/>
            <person name="Beszteri B."/>
            <person name="Gruber A."/>
            <person name="Heijde M."/>
            <person name="Katinka M."/>
            <person name="Mock T."/>
            <person name="Valentin K."/>
            <person name="Verret F."/>
            <person name="Berges J.A."/>
            <person name="Brownlee C."/>
            <person name="Cadoret J.P."/>
            <person name="Chiovitti A."/>
            <person name="Choi C.J."/>
            <person name="Coesel S."/>
            <person name="De Martino A."/>
            <person name="Detter J.C."/>
            <person name="Durkin C."/>
            <person name="Falciatore A."/>
            <person name="Fournet J."/>
            <person name="Haruta M."/>
            <person name="Huysman M.J."/>
            <person name="Jenkins B.D."/>
            <person name="Jiroutova K."/>
            <person name="Jorgensen R.E."/>
            <person name="Joubert Y."/>
            <person name="Kaplan A."/>
            <person name="Kroger N."/>
            <person name="Kroth P.G."/>
            <person name="La Roche J."/>
            <person name="Lindquist E."/>
            <person name="Lommer M."/>
            <person name="Martin-Jezequel V."/>
            <person name="Lopez P.J."/>
            <person name="Lucas S."/>
            <person name="Mangogna M."/>
            <person name="McGinnis K."/>
            <person name="Medlin L.K."/>
            <person name="Montsant A."/>
            <person name="Oudot-Le Secq M.P."/>
            <person name="Napoli C."/>
            <person name="Obornik M."/>
            <person name="Parker M.S."/>
            <person name="Petit J.L."/>
            <person name="Porcel B.M."/>
            <person name="Poulsen N."/>
            <person name="Robison M."/>
            <person name="Rychlewski L."/>
            <person name="Rynearson T.A."/>
            <person name="Schmutz J."/>
            <person name="Shapiro H."/>
            <person name="Siaut M."/>
            <person name="Stanley M."/>
            <person name="Sussman M.R."/>
            <person name="Taylor A.R."/>
            <person name="Vardi A."/>
            <person name="von Dassow P."/>
            <person name="Vyverman W."/>
            <person name="Willis A."/>
            <person name="Wyrwicz L.S."/>
            <person name="Rokhsar D.S."/>
            <person name="Weissenbach J."/>
            <person name="Armbrust E.V."/>
            <person name="Green B.R."/>
            <person name="Van de Peer Y."/>
            <person name="Grigoriev I.V."/>
        </authorList>
    </citation>
    <scope>NUCLEOTIDE SEQUENCE [LARGE SCALE GENOMIC DNA]</scope>
    <source>
        <strain evidence="3 4">CCMP1335</strain>
    </source>
</reference>
<name>B8CBD2_THAPS</name>